<dbReference type="GO" id="GO:0032259">
    <property type="term" value="P:methylation"/>
    <property type="evidence" value="ECO:0007669"/>
    <property type="project" value="UniProtKB-KW"/>
</dbReference>
<keyword evidence="1" id="KW-0489">Methyltransferase</keyword>
<sequence>MDAIELGETRDGATFADLFFLKPTGHKPVSFTFEPPPGTPRQSGDYEPRRTRIVDARRAGLAASLDREGFALVEAPTTVDDFWDERRLRADYYPETEALLKGAIGARAVHIFDHTLRRRVRGRLGFRRSVEGFPREPVARAHVDQTVASGPKRLREILGAQAGAFARGRYAVINVWRPLFGPVEDAPLAVCDAGSVRADDLHACDLVFRDRVGETYALAFSSEQRWFYYPRMRKAEVLLLKCYDSRADVARFSPHTAFDDPATPSDARPRESIELRCFVSLPD</sequence>
<reference evidence="2" key="1">
    <citation type="submission" date="2017-10" db="EMBL/GenBank/DDBJ databases">
        <title>Completed PacBio SMRT sequence of Methylosinus trichosporium OB3b reveals presence of a third large plasmid.</title>
        <authorList>
            <person name="Charles T.C."/>
            <person name="Lynch M.D.J."/>
            <person name="Heil J.R."/>
            <person name="Cheng J."/>
        </authorList>
    </citation>
    <scope>NUCLEOTIDE SEQUENCE [LARGE SCALE GENOMIC DNA]</scope>
    <source>
        <strain evidence="2">OB3b</strain>
    </source>
</reference>
<gene>
    <name evidence="1" type="ORF">CQW49_00110</name>
</gene>
<dbReference type="PANTHER" id="PTHR34598">
    <property type="entry name" value="BLL6449 PROTEIN"/>
    <property type="match status" value="1"/>
</dbReference>
<dbReference type="AlphaFoldDB" id="A0A2D2CUI1"/>
<keyword evidence="1" id="KW-0808">Transferase</keyword>
<dbReference type="RefSeq" id="WP_003614435.1">
    <property type="nucleotide sequence ID" value="NZ_ADVE02000001.1"/>
</dbReference>
<evidence type="ECO:0000313" key="2">
    <source>
        <dbReference type="Proteomes" id="UP000230709"/>
    </source>
</evidence>
<dbReference type="GO" id="GO:0008168">
    <property type="term" value="F:methyltransferase activity"/>
    <property type="evidence" value="ECO:0007669"/>
    <property type="project" value="UniProtKB-KW"/>
</dbReference>
<dbReference type="NCBIfam" id="NF041278">
    <property type="entry name" value="CmcJ_NvfI_EfuI"/>
    <property type="match status" value="1"/>
</dbReference>
<dbReference type="STRING" id="595536.GCA_000178815_00921"/>
<evidence type="ECO:0000313" key="1">
    <source>
        <dbReference type="EMBL" id="ATQ66471.1"/>
    </source>
</evidence>
<keyword evidence="2" id="KW-1185">Reference proteome</keyword>
<protein>
    <submittedName>
        <fullName evidence="1">Methyltransferase</fullName>
    </submittedName>
</protein>
<dbReference type="EMBL" id="CP023737">
    <property type="protein sequence ID" value="ATQ66471.1"/>
    <property type="molecule type" value="Genomic_DNA"/>
</dbReference>
<dbReference type="Proteomes" id="UP000230709">
    <property type="component" value="Chromosome"/>
</dbReference>
<dbReference type="PANTHER" id="PTHR34598:SF3">
    <property type="entry name" value="OXIDOREDUCTASE AN1597"/>
    <property type="match status" value="1"/>
</dbReference>
<accession>A0A2D2CUI1</accession>
<dbReference type="InterPro" id="IPR044053">
    <property type="entry name" value="AsaB-like"/>
</dbReference>
<organism evidence="1 2">
    <name type="scientific">Methylosinus trichosporium (strain ATCC 35070 / NCIMB 11131 / UNIQEM 75 / OB3b)</name>
    <dbReference type="NCBI Taxonomy" id="595536"/>
    <lineage>
        <taxon>Bacteria</taxon>
        <taxon>Pseudomonadati</taxon>
        <taxon>Pseudomonadota</taxon>
        <taxon>Alphaproteobacteria</taxon>
        <taxon>Hyphomicrobiales</taxon>
        <taxon>Methylocystaceae</taxon>
        <taxon>Methylosinus</taxon>
    </lineage>
</organism>
<name>A0A2D2CUI1_METT3</name>
<proteinExistence type="predicted"/>
<dbReference type="KEGG" id="mtw:CQW49_00110"/>
<dbReference type="GO" id="GO:0016491">
    <property type="term" value="F:oxidoreductase activity"/>
    <property type="evidence" value="ECO:0007669"/>
    <property type="project" value="InterPro"/>
</dbReference>